<dbReference type="EMBL" id="JBHTNU010000018">
    <property type="protein sequence ID" value="MFD1428125.1"/>
    <property type="molecule type" value="Genomic_DNA"/>
</dbReference>
<dbReference type="Proteomes" id="UP001597282">
    <property type="component" value="Unassembled WGS sequence"/>
</dbReference>
<comment type="caution">
    <text evidence="2">The sequence shown here is derived from an EMBL/GenBank/DDBJ whole genome shotgun (WGS) entry which is preliminary data.</text>
</comment>
<dbReference type="Gene3D" id="2.120.10.30">
    <property type="entry name" value="TolB, C-terminal domain"/>
    <property type="match status" value="1"/>
</dbReference>
<dbReference type="RefSeq" id="WP_380166739.1">
    <property type="nucleotide sequence ID" value="NZ_JBHTNU010000018.1"/>
</dbReference>
<reference evidence="3" key="1">
    <citation type="journal article" date="2019" name="Int. J. Syst. Evol. Microbiol.">
        <title>The Global Catalogue of Microorganisms (GCM) 10K type strain sequencing project: providing services to taxonomists for standard genome sequencing and annotation.</title>
        <authorList>
            <consortium name="The Broad Institute Genomics Platform"/>
            <consortium name="The Broad Institute Genome Sequencing Center for Infectious Disease"/>
            <person name="Wu L."/>
            <person name="Ma J."/>
        </authorList>
    </citation>
    <scope>NUCLEOTIDE SEQUENCE [LARGE SCALE GENOMIC DNA]</scope>
    <source>
        <strain evidence="3">S1</strain>
    </source>
</reference>
<protein>
    <submittedName>
        <fullName evidence="2">TolB family protein</fullName>
    </submittedName>
</protein>
<evidence type="ECO:0000256" key="1">
    <source>
        <dbReference type="SAM" id="Phobius"/>
    </source>
</evidence>
<gene>
    <name evidence="2" type="ORF">ACFQ4Y_14550</name>
</gene>
<feature type="transmembrane region" description="Helical" evidence="1">
    <location>
        <begin position="28"/>
        <end position="48"/>
    </location>
</feature>
<keyword evidence="1" id="KW-1133">Transmembrane helix</keyword>
<evidence type="ECO:0000313" key="2">
    <source>
        <dbReference type="EMBL" id="MFD1428125.1"/>
    </source>
</evidence>
<name>A0ABW4CBI1_9BACL</name>
<proteinExistence type="predicted"/>
<keyword evidence="1" id="KW-0472">Membrane</keyword>
<keyword evidence="1" id="KW-0812">Transmembrane</keyword>
<dbReference type="InterPro" id="IPR011042">
    <property type="entry name" value="6-blade_b-propeller_TolB-like"/>
</dbReference>
<organism evidence="2 3">
    <name type="scientific">Kroppenstedtia sanguinis</name>
    <dbReference type="NCBI Taxonomy" id="1380684"/>
    <lineage>
        <taxon>Bacteria</taxon>
        <taxon>Bacillati</taxon>
        <taxon>Bacillota</taxon>
        <taxon>Bacilli</taxon>
        <taxon>Bacillales</taxon>
        <taxon>Thermoactinomycetaceae</taxon>
        <taxon>Kroppenstedtia</taxon>
    </lineage>
</organism>
<accession>A0ABW4CBI1</accession>
<evidence type="ECO:0000313" key="3">
    <source>
        <dbReference type="Proteomes" id="UP001597282"/>
    </source>
</evidence>
<dbReference type="SUPFAM" id="SSF69322">
    <property type="entry name" value="Tricorn protease domain 2"/>
    <property type="match status" value="1"/>
</dbReference>
<sequence>MENHGQKWDEEVPTWKWMPGFRRSRWKWWGLSALLLLFLCGGVIWFIWVTGQDASSPGVLYEADFLEITPYLFQNDRFYFWGKTKNSSGYYIFNAKKNQLKKVNWTDRYGDSKAVHHLGDGSKIQILDNKKDRQLFLERGDQMVKVSDSLPLVKEPVFISPKGNAFVYCEKSGSKWVLRLYSLQSGEDEVLVKGVKETTVSGEDWGSWSADGRYLLVGNEVYRGSDGKRVYTLAGGYTGVWSPKGARLVYVVPPQNRKNSENKSEERPSLLGKRVAVLHPDRGKTETLHRTVKGSWIVGHPVWDPTGRYLAFPTGKSQDGETFFEAVHVIDGKMFHYVESEENLLSTRLKHLTLSPGGDYLCYAVNGILKLVDLRTLESKVYDVYNQVQNDPDYVRFDPGGVWLAQNHKILFVKDNMEERAVYQTHQKVLGFYLSEKRDKLLVREESEKGQVLKLIDLHNLPDSQDQDS</sequence>
<keyword evidence="3" id="KW-1185">Reference proteome</keyword>